<dbReference type="InterPro" id="IPR050639">
    <property type="entry name" value="SSR_resolvase"/>
</dbReference>
<dbReference type="Pfam" id="PF00239">
    <property type="entry name" value="Resolvase"/>
    <property type="match status" value="1"/>
</dbReference>
<dbReference type="InterPro" id="IPR038109">
    <property type="entry name" value="DNA_bind_recomb_sf"/>
</dbReference>
<dbReference type="EMBL" id="AABCVX010000020">
    <property type="protein sequence ID" value="EAG6170831.1"/>
    <property type="molecule type" value="Genomic_DNA"/>
</dbReference>
<evidence type="ECO:0000313" key="8">
    <source>
        <dbReference type="Proteomes" id="UP000566721"/>
    </source>
</evidence>
<proteinExistence type="predicted"/>
<evidence type="ECO:0000313" key="4">
    <source>
        <dbReference type="EMBL" id="EAD5788050.1"/>
    </source>
</evidence>
<dbReference type="InterPro" id="IPR011109">
    <property type="entry name" value="DNA_bind_recombinase_dom"/>
</dbReference>
<name>A0A476Q8K8_LISMN</name>
<reference evidence="6 8" key="1">
    <citation type="submission" date="2018-06" db="EMBL/GenBank/DDBJ databases">
        <authorList>
            <consortium name="GenomeTrakr: Next Generation Sequencing Network for Food Pathogen Tracability"/>
        </authorList>
    </citation>
    <scope>NUCLEOTIDE SEQUENCE [LARGE SCALE GENOMIC DNA]</scope>
    <source>
        <strain evidence="3 7">FDA00013853</strain>
        <strain evidence="6 8">FLAG-38921</strain>
    </source>
</reference>
<dbReference type="GO" id="GO:0000150">
    <property type="term" value="F:DNA strand exchange activity"/>
    <property type="evidence" value="ECO:0007669"/>
    <property type="project" value="InterPro"/>
</dbReference>
<dbReference type="SUPFAM" id="SSF53041">
    <property type="entry name" value="Resolvase-like"/>
    <property type="match status" value="1"/>
</dbReference>
<dbReference type="Proteomes" id="UP000344343">
    <property type="component" value="Unassembled WGS sequence"/>
</dbReference>
<dbReference type="InterPro" id="IPR036162">
    <property type="entry name" value="Resolvase-like_N_sf"/>
</dbReference>
<dbReference type="CDD" id="cd00338">
    <property type="entry name" value="Ser_Recombinase"/>
    <property type="match status" value="1"/>
</dbReference>
<dbReference type="AlphaFoldDB" id="A0A476Q8K8"/>
<accession>A0A476Q8K8</accession>
<feature type="domain" description="Resolvase/invertase-type recombinase catalytic" evidence="1">
    <location>
        <begin position="19"/>
        <end position="167"/>
    </location>
</feature>
<dbReference type="Pfam" id="PF07508">
    <property type="entry name" value="Recombinase"/>
    <property type="match status" value="1"/>
</dbReference>
<feature type="domain" description="Recombinase" evidence="2">
    <location>
        <begin position="174"/>
        <end position="296"/>
    </location>
</feature>
<evidence type="ECO:0000259" key="2">
    <source>
        <dbReference type="PROSITE" id="PS51737"/>
    </source>
</evidence>
<dbReference type="EMBL" id="AAANYR010000008">
    <property type="protein sequence ID" value="EAD5787607.1"/>
    <property type="molecule type" value="Genomic_DNA"/>
</dbReference>
<dbReference type="InterPro" id="IPR025827">
    <property type="entry name" value="Zn_ribbon_recom_dom"/>
</dbReference>
<dbReference type="RefSeq" id="WP_064034122.1">
    <property type="nucleotide sequence ID" value="NZ_CP011345.1"/>
</dbReference>
<dbReference type="Pfam" id="PF13408">
    <property type="entry name" value="Zn_ribbon_recom"/>
    <property type="match status" value="1"/>
</dbReference>
<dbReference type="PANTHER" id="PTHR30461">
    <property type="entry name" value="DNA-INVERTASE FROM LAMBDOID PROPHAGE"/>
    <property type="match status" value="1"/>
</dbReference>
<evidence type="ECO:0000313" key="7">
    <source>
        <dbReference type="Proteomes" id="UP000344343"/>
    </source>
</evidence>
<dbReference type="Proteomes" id="UP000566721">
    <property type="component" value="Unassembled WGS sequence"/>
</dbReference>
<dbReference type="SMART" id="SM00857">
    <property type="entry name" value="Resolvase"/>
    <property type="match status" value="1"/>
</dbReference>
<dbReference type="InterPro" id="IPR006119">
    <property type="entry name" value="Resolv_N"/>
</dbReference>
<dbReference type="Gene3D" id="3.90.1750.20">
    <property type="entry name" value="Putative Large Serine Recombinase, Chain B, Domain 2"/>
    <property type="match status" value="1"/>
</dbReference>
<sequence>MKTIHKLARPQLPEPPKLKVAAYARVSTSSNEQLASLQTQITHYENHIQNNDQWEYVGVYYDEGISGTKVEKRDGLHRLIKDAELGKIDLILTKSISRFSRNTVDCLNLVRKLTDIGVTIFFEKENINTGDMESELLLSILSSLAESESYSHSENMKWANRKRMAKGIFKTVPPYGYQRKGADFYLIPDEAKVIEQIFKWALEGVSAYQVAKRLNEKNIFTRKGSKWQASGINNILHNIVYTGTMLHQRYFNDDQFRKKKNNGELPMYRIDNNHPPIISWEDYERVQELITLRANAKGTSKGSQKYSQRYAFTKRIICDKCGCNYKRVHTAGKGNTKVVKWSCTGHLKNKDGCDALPITDESLKTAYLTMLNKLILGHTIVLEPLINTPVEGKASKQELEKLSIEITKIDEKLEVLASLNASGVVSTKTALEEQGRLQMELNKLQEKQHKIMESVNGTSTQRIQLEQLHQFTKRSEMLTEWDEDLFLRFAERIVVYSRQEVSFELKCGLLLKERLEA</sequence>
<protein>
    <submittedName>
        <fullName evidence="6">Recombinase family protein</fullName>
    </submittedName>
</protein>
<dbReference type="PROSITE" id="PS51736">
    <property type="entry name" value="RECOMBINASES_3"/>
    <property type="match status" value="1"/>
</dbReference>
<evidence type="ECO:0000313" key="5">
    <source>
        <dbReference type="EMBL" id="EAG6170604.1"/>
    </source>
</evidence>
<evidence type="ECO:0000313" key="6">
    <source>
        <dbReference type="EMBL" id="EAG6170831.1"/>
    </source>
</evidence>
<evidence type="ECO:0000313" key="3">
    <source>
        <dbReference type="EMBL" id="EAD5787607.1"/>
    </source>
</evidence>
<dbReference type="PROSITE" id="PS51737">
    <property type="entry name" value="RECOMBINASE_DNA_BIND"/>
    <property type="match status" value="1"/>
</dbReference>
<organism evidence="6 8">
    <name type="scientific">Listeria monocytogenes</name>
    <dbReference type="NCBI Taxonomy" id="1639"/>
    <lineage>
        <taxon>Bacteria</taxon>
        <taxon>Bacillati</taxon>
        <taxon>Bacillota</taxon>
        <taxon>Bacilli</taxon>
        <taxon>Bacillales</taxon>
        <taxon>Listeriaceae</taxon>
        <taxon>Listeria</taxon>
    </lineage>
</organism>
<dbReference type="GO" id="GO:0003677">
    <property type="term" value="F:DNA binding"/>
    <property type="evidence" value="ECO:0007669"/>
    <property type="project" value="InterPro"/>
</dbReference>
<dbReference type="PANTHER" id="PTHR30461:SF23">
    <property type="entry name" value="DNA RECOMBINASE-RELATED"/>
    <property type="match status" value="1"/>
</dbReference>
<gene>
    <name evidence="5" type="ORF">DCT16_14585</name>
    <name evidence="6" type="ORF">DCT16_15770</name>
    <name evidence="3" type="ORF">EX365_13660</name>
    <name evidence="4" type="ORF">EX365_16035</name>
</gene>
<comment type="caution">
    <text evidence="6">The sequence shown here is derived from an EMBL/GenBank/DDBJ whole genome shotgun (WGS) entry which is preliminary data.</text>
</comment>
<evidence type="ECO:0000259" key="1">
    <source>
        <dbReference type="PROSITE" id="PS51736"/>
    </source>
</evidence>
<dbReference type="EMBL" id="AABCVX010000008">
    <property type="protein sequence ID" value="EAG6170604.1"/>
    <property type="molecule type" value="Genomic_DNA"/>
</dbReference>
<dbReference type="EMBL" id="AAANYR010000023">
    <property type="protein sequence ID" value="EAD5788050.1"/>
    <property type="molecule type" value="Genomic_DNA"/>
</dbReference>
<dbReference type="Gene3D" id="3.40.50.1390">
    <property type="entry name" value="Resolvase, N-terminal catalytic domain"/>
    <property type="match status" value="1"/>
</dbReference>